<keyword evidence="5" id="KW-1185">Reference proteome</keyword>
<name>A0A8H6Y0N1_9AGAR</name>
<dbReference type="GO" id="GO:0016020">
    <property type="term" value="C:membrane"/>
    <property type="evidence" value="ECO:0007669"/>
    <property type="project" value="TreeGrafter"/>
</dbReference>
<keyword evidence="2" id="KW-0812">Transmembrane</keyword>
<dbReference type="PANTHER" id="PTHR34814">
    <property type="entry name" value="NITROSOGUANIDINE RESISTANCE PROTEIN SNG1"/>
    <property type="match status" value="1"/>
</dbReference>
<dbReference type="EMBL" id="JACAZI010000010">
    <property type="protein sequence ID" value="KAF7350026.1"/>
    <property type="molecule type" value="Genomic_DNA"/>
</dbReference>
<reference evidence="4" key="1">
    <citation type="submission" date="2020-05" db="EMBL/GenBank/DDBJ databases">
        <title>Mycena genomes resolve the evolution of fungal bioluminescence.</title>
        <authorList>
            <person name="Tsai I.J."/>
        </authorList>
    </citation>
    <scope>NUCLEOTIDE SEQUENCE</scope>
    <source>
        <strain evidence="4">CCC161011</strain>
    </source>
</reference>
<dbReference type="OrthoDB" id="2140105at2759"/>
<evidence type="ECO:0000313" key="4">
    <source>
        <dbReference type="EMBL" id="KAF7350026.1"/>
    </source>
</evidence>
<dbReference type="AlphaFoldDB" id="A0A8H6Y0N1"/>
<feature type="domain" description="DUF3533" evidence="3">
    <location>
        <begin position="255"/>
        <end position="317"/>
    </location>
</feature>
<dbReference type="InterPro" id="IPR053001">
    <property type="entry name" value="MNNG_permease-like"/>
</dbReference>
<protein>
    <submittedName>
        <fullName evidence="4">DUF3533 domain-containing protein</fullName>
    </submittedName>
</protein>
<evidence type="ECO:0000259" key="3">
    <source>
        <dbReference type="Pfam" id="PF12051"/>
    </source>
</evidence>
<keyword evidence="2" id="KW-0472">Membrane</keyword>
<evidence type="ECO:0000256" key="2">
    <source>
        <dbReference type="SAM" id="Phobius"/>
    </source>
</evidence>
<comment type="caution">
    <text evidence="4">The sequence shown here is derived from an EMBL/GenBank/DDBJ whole genome shotgun (WGS) entry which is preliminary data.</text>
</comment>
<feature type="transmembrane region" description="Helical" evidence="2">
    <location>
        <begin position="294"/>
        <end position="314"/>
    </location>
</feature>
<gene>
    <name evidence="4" type="ORF">MVEN_01304300</name>
</gene>
<keyword evidence="2" id="KW-1133">Transmembrane helix</keyword>
<organism evidence="4 5">
    <name type="scientific">Mycena venus</name>
    <dbReference type="NCBI Taxonomy" id="2733690"/>
    <lineage>
        <taxon>Eukaryota</taxon>
        <taxon>Fungi</taxon>
        <taxon>Dikarya</taxon>
        <taxon>Basidiomycota</taxon>
        <taxon>Agaricomycotina</taxon>
        <taxon>Agaricomycetes</taxon>
        <taxon>Agaricomycetidae</taxon>
        <taxon>Agaricales</taxon>
        <taxon>Marasmiineae</taxon>
        <taxon>Mycenaceae</taxon>
        <taxon>Mycena</taxon>
    </lineage>
</organism>
<evidence type="ECO:0000256" key="1">
    <source>
        <dbReference type="SAM" id="MobiDB-lite"/>
    </source>
</evidence>
<dbReference type="Pfam" id="PF12051">
    <property type="entry name" value="DUF3533"/>
    <property type="match status" value="1"/>
</dbReference>
<proteinExistence type="predicted"/>
<evidence type="ECO:0000313" key="5">
    <source>
        <dbReference type="Proteomes" id="UP000620124"/>
    </source>
</evidence>
<sequence>MSLVPNSGHADSAARERVDVVSPSGLADSAAIDGPTLTGPAANSTSTGELYDPVDAGVLVARGKLQSGNMPAVDKQALRADAPQRVRPADLCEYWNEFQSPVSDAGVRTDLGTSQGSVVPASDFSADMDQLEDAILRGKTWPITHPHHCYDPARGDSTSIRAPSRQELLFLSSRNQPRHAVLRRTTGGHRFAGAPYAGEPRHRADSILLPRRLLYLGERLHPLSLPRIIRDWADHHDCVALLHPPQSDMDEPMADIGSGFENTGLVIFWMLNWIGMLACGLAMEAMLTLFTVHLVRLFLIIWIISNVSVCIYPIPVSSTSSDMATRLTRDP</sequence>
<dbReference type="InterPro" id="IPR022703">
    <property type="entry name" value="DUF3533"/>
</dbReference>
<dbReference type="Proteomes" id="UP000620124">
    <property type="component" value="Unassembled WGS sequence"/>
</dbReference>
<accession>A0A8H6Y0N1</accession>
<dbReference type="PANTHER" id="PTHR34814:SF1">
    <property type="entry name" value="NITROSOGUANIDINE RESISTANCE PROTEIN SNG1"/>
    <property type="match status" value="1"/>
</dbReference>
<feature type="region of interest" description="Disordered" evidence="1">
    <location>
        <begin position="26"/>
        <end position="50"/>
    </location>
</feature>
<feature type="transmembrane region" description="Helical" evidence="2">
    <location>
        <begin position="266"/>
        <end position="287"/>
    </location>
</feature>